<keyword evidence="3" id="KW-1185">Reference proteome</keyword>
<gene>
    <name evidence="2" type="ORF">ACFP3J_16630</name>
</gene>
<dbReference type="GO" id="GO:0016787">
    <property type="term" value="F:hydrolase activity"/>
    <property type="evidence" value="ECO:0007669"/>
    <property type="project" value="UniProtKB-KW"/>
</dbReference>
<comment type="caution">
    <text evidence="2">The sequence shown here is derived from an EMBL/GenBank/DDBJ whole genome shotgun (WGS) entry which is preliminary data.</text>
</comment>
<evidence type="ECO:0000313" key="3">
    <source>
        <dbReference type="Proteomes" id="UP001596065"/>
    </source>
</evidence>
<dbReference type="SUPFAM" id="SSF53474">
    <property type="entry name" value="alpha/beta-Hydrolases"/>
    <property type="match status" value="1"/>
</dbReference>
<keyword evidence="2" id="KW-0378">Hydrolase</keyword>
<dbReference type="PANTHER" id="PTHR43798">
    <property type="entry name" value="MONOACYLGLYCEROL LIPASE"/>
    <property type="match status" value="1"/>
</dbReference>
<dbReference type="InterPro" id="IPR000639">
    <property type="entry name" value="Epox_hydrolase-like"/>
</dbReference>
<sequence length="291" mass="31924">MTATAQELGAGRLLDLTDAQVCVYEAGRRDGPPLVFLHGFLTSAFTWRDIYREFTDEYRVILLDLPGSGASPAPRVTGWNAERCVRLVDELFDELHIDKAVLVGSQMGGSLAAWFAALRGERVDRLVLMAAGALGEAEANLTLYRLLAHRWLGAAVARIFPRRVFEQRWLAAHGPGYRPAPGVVDRYFRQLRRQGARMARVGLDLRLSYGESFDALAGPIGGLRVPTLLIFGQEDRLVPVSTGRRFASLLADATLVVLPGCGDFPQEEKPGEVRQAIAGFLGRTGPPRADR</sequence>
<dbReference type="Pfam" id="PF00561">
    <property type="entry name" value="Abhydrolase_1"/>
    <property type="match status" value="1"/>
</dbReference>
<evidence type="ECO:0000313" key="2">
    <source>
        <dbReference type="EMBL" id="MFC5657104.1"/>
    </source>
</evidence>
<dbReference type="PRINTS" id="PR00111">
    <property type="entry name" value="ABHYDROLASE"/>
</dbReference>
<protein>
    <submittedName>
        <fullName evidence="2">Alpha/beta fold hydrolase</fullName>
    </submittedName>
</protein>
<evidence type="ECO:0000259" key="1">
    <source>
        <dbReference type="Pfam" id="PF00561"/>
    </source>
</evidence>
<dbReference type="EMBL" id="JBHSOE010000024">
    <property type="protein sequence ID" value="MFC5657104.1"/>
    <property type="molecule type" value="Genomic_DNA"/>
</dbReference>
<reference evidence="3" key="1">
    <citation type="journal article" date="2019" name="Int. J. Syst. Evol. Microbiol.">
        <title>The Global Catalogue of Microorganisms (GCM) 10K type strain sequencing project: providing services to taxonomists for standard genome sequencing and annotation.</title>
        <authorList>
            <consortium name="The Broad Institute Genomics Platform"/>
            <consortium name="The Broad Institute Genome Sequencing Center for Infectious Disease"/>
            <person name="Wu L."/>
            <person name="Ma J."/>
        </authorList>
    </citation>
    <scope>NUCLEOTIDE SEQUENCE [LARGE SCALE GENOMIC DNA]</scope>
    <source>
        <strain evidence="3">KCTC 5701</strain>
    </source>
</reference>
<dbReference type="InterPro" id="IPR000073">
    <property type="entry name" value="AB_hydrolase_1"/>
</dbReference>
<accession>A0ABW0WJH8</accession>
<feature type="domain" description="AB hydrolase-1" evidence="1">
    <location>
        <begin position="32"/>
        <end position="270"/>
    </location>
</feature>
<dbReference type="PANTHER" id="PTHR43798:SF33">
    <property type="entry name" value="HYDROLASE, PUTATIVE (AFU_ORTHOLOGUE AFUA_2G14860)-RELATED"/>
    <property type="match status" value="1"/>
</dbReference>
<proteinExistence type="predicted"/>
<organism evidence="2 3">
    <name type="scientific">Streptomyces nogalater</name>
    <dbReference type="NCBI Taxonomy" id="38314"/>
    <lineage>
        <taxon>Bacteria</taxon>
        <taxon>Bacillati</taxon>
        <taxon>Actinomycetota</taxon>
        <taxon>Actinomycetes</taxon>
        <taxon>Kitasatosporales</taxon>
        <taxon>Streptomycetaceae</taxon>
        <taxon>Streptomyces</taxon>
    </lineage>
</organism>
<dbReference type="InterPro" id="IPR029058">
    <property type="entry name" value="AB_hydrolase_fold"/>
</dbReference>
<dbReference type="RefSeq" id="WP_344349018.1">
    <property type="nucleotide sequence ID" value="NZ_BAAASM010000022.1"/>
</dbReference>
<dbReference type="PRINTS" id="PR00412">
    <property type="entry name" value="EPOXHYDRLASE"/>
</dbReference>
<dbReference type="Gene3D" id="3.40.50.1820">
    <property type="entry name" value="alpha/beta hydrolase"/>
    <property type="match status" value="1"/>
</dbReference>
<name>A0ABW0WJH8_STRNO</name>
<dbReference type="InterPro" id="IPR050266">
    <property type="entry name" value="AB_hydrolase_sf"/>
</dbReference>
<dbReference type="Proteomes" id="UP001596065">
    <property type="component" value="Unassembled WGS sequence"/>
</dbReference>